<proteinExistence type="predicted"/>
<protein>
    <recommendedName>
        <fullName evidence="3">Nucleoside 2-deoxyribosyltransferase</fullName>
    </recommendedName>
</protein>
<evidence type="ECO:0000313" key="2">
    <source>
        <dbReference type="Proteomes" id="UP001181313"/>
    </source>
</evidence>
<sequence>MSGLLRPTRSSEPVDESLIFFALPYGVNPLHRGNQAVSHNFTDLYEYQIKRSLLSAGLRPQRADERPGAELVYTVAWEGIDRAGIVVVDFSAASESVALEAGWAMCLYKRMIVLAQDEDDIPTNLRGLRPIVYDFTPKGTGDLVEHLLAEIDRLRKQPLREMELTPRNPLTSTVARVEAVFE</sequence>
<reference evidence="1" key="1">
    <citation type="submission" date="2024-05" db="EMBL/GenBank/DDBJ databases">
        <title>30 novel species of actinomycetes from the DSMZ collection.</title>
        <authorList>
            <person name="Nouioui I."/>
        </authorList>
    </citation>
    <scope>NUCLEOTIDE SEQUENCE</scope>
    <source>
        <strain evidence="1">DSM 41972</strain>
    </source>
</reference>
<dbReference type="EMBL" id="JAVSGH010000009">
    <property type="protein sequence ID" value="MDT3725229.1"/>
    <property type="molecule type" value="Genomic_DNA"/>
</dbReference>
<dbReference type="SUPFAM" id="SSF52309">
    <property type="entry name" value="N-(deoxy)ribosyltransferase-like"/>
    <property type="match status" value="1"/>
</dbReference>
<organism evidence="1 2">
    <name type="scientific">Streptomyces althioticus subsp. attaecolombicae</name>
    <dbReference type="NCBI Taxonomy" id="3075534"/>
    <lineage>
        <taxon>Bacteria</taxon>
        <taxon>Bacillati</taxon>
        <taxon>Actinomycetota</taxon>
        <taxon>Actinomycetes</taxon>
        <taxon>Kitasatosporales</taxon>
        <taxon>Streptomycetaceae</taxon>
        <taxon>Streptomyces</taxon>
        <taxon>Streptomyces althioticus group</taxon>
    </lineage>
</organism>
<gene>
    <name evidence="1" type="ORF">ROS62_10105</name>
</gene>
<dbReference type="Proteomes" id="UP001181313">
    <property type="component" value="Unassembled WGS sequence"/>
</dbReference>
<dbReference type="Gene3D" id="3.40.50.450">
    <property type="match status" value="1"/>
</dbReference>
<evidence type="ECO:0008006" key="3">
    <source>
        <dbReference type="Google" id="ProtNLM"/>
    </source>
</evidence>
<keyword evidence="2" id="KW-1185">Reference proteome</keyword>
<evidence type="ECO:0000313" key="1">
    <source>
        <dbReference type="EMBL" id="MDT3725229.1"/>
    </source>
</evidence>
<name>A0ABU3I0G2_9ACTN</name>
<comment type="caution">
    <text evidence="1">The sequence shown here is derived from an EMBL/GenBank/DDBJ whole genome shotgun (WGS) entry which is preliminary data.</text>
</comment>
<dbReference type="RefSeq" id="WP_139118487.1">
    <property type="nucleotide sequence ID" value="NZ_JAVSGH010000009.1"/>
</dbReference>
<accession>A0ABU3I0G2</accession>